<organism evidence="1 2">
    <name type="scientific">Methylocella tundrae</name>
    <dbReference type="NCBI Taxonomy" id="227605"/>
    <lineage>
        <taxon>Bacteria</taxon>
        <taxon>Pseudomonadati</taxon>
        <taxon>Pseudomonadota</taxon>
        <taxon>Alphaproteobacteria</taxon>
        <taxon>Hyphomicrobiales</taxon>
        <taxon>Beijerinckiaceae</taxon>
        <taxon>Methylocella</taxon>
    </lineage>
</organism>
<accession>A0A4U8Z6N6</accession>
<keyword evidence="1" id="KW-0614">Plasmid</keyword>
<sequence length="143" mass="15825">MQAAHGPGEDGTDLFGAERDHEIDPGWIDLAGRLRPMPGDVDADLSHGVDGMGIDFRWLRARAHDLDSRAKDLPGKAFRHLATRRVCDAKKKDLRHAHRFILTLAGLFWIVLGQTSAASARRRQSHLFASSSRASTCLLKMTT</sequence>
<proteinExistence type="predicted"/>
<dbReference type="KEGG" id="mtun:MTUNDRAET4_0072.1"/>
<dbReference type="AlphaFoldDB" id="A0A4U8Z6N6"/>
<protein>
    <submittedName>
        <fullName evidence="1">Uncharacterized protein</fullName>
    </submittedName>
</protein>
<dbReference type="EMBL" id="LR536451">
    <property type="protein sequence ID" value="VFU16369.1"/>
    <property type="molecule type" value="Genomic_DNA"/>
</dbReference>
<dbReference type="Proteomes" id="UP000294360">
    <property type="component" value="Plasmid 2"/>
</dbReference>
<evidence type="ECO:0000313" key="1">
    <source>
        <dbReference type="EMBL" id="VFU16369.1"/>
    </source>
</evidence>
<evidence type="ECO:0000313" key="2">
    <source>
        <dbReference type="Proteomes" id="UP000294360"/>
    </source>
</evidence>
<geneLocation type="plasmid" evidence="1 2">
    <name>2</name>
</geneLocation>
<reference evidence="1 2" key="1">
    <citation type="submission" date="2019-03" db="EMBL/GenBank/DDBJ databases">
        <authorList>
            <person name="Kox A.R. M."/>
        </authorList>
    </citation>
    <scope>NUCLEOTIDE SEQUENCE [LARGE SCALE GENOMIC DNA]</scope>
    <source>
        <strain evidence="1">MTUNDRAET4 annotated genome</strain>
        <plasmid evidence="2">2</plasmid>
    </source>
</reference>
<name>A0A4U8Z6N6_METTU</name>
<gene>
    <name evidence="1" type="ORF">MTUNDRAET4_0072</name>
</gene>